<reference evidence="2 3" key="1">
    <citation type="journal article" date="2012" name="J. Virol.">
        <title>Complete Genome Sequences of 138 Mycobacteriophages.</title>
        <authorList>
            <consortium name="the Science Education Alliance Phage Hunters Advancing Genomics and Evolutionary Science Program"/>
            <consortium name="the KwaZulu-Natal Research Institute for Tuberculosis and HIV Mycobacterial Genetics Course Students"/>
            <consortium name="the Phage Hunters Integrating Research and Education Program"/>
            <person name="Hatfull G.F."/>
        </authorList>
    </citation>
    <scope>NUCLEOTIDE SEQUENCE [LARGE SCALE GENOMIC DNA]</scope>
    <source>
        <strain evidence="2">Lesedi</strain>
    </source>
</reference>
<dbReference type="KEGG" id="vg:40233626"/>
<evidence type="ECO:0000313" key="3">
    <source>
        <dbReference type="Proteomes" id="UP000008415"/>
    </source>
</evidence>
<proteinExistence type="predicted"/>
<evidence type="ECO:0000313" key="2">
    <source>
        <dbReference type="EMBL" id="AEK09355.1"/>
    </source>
</evidence>
<keyword evidence="1" id="KW-0812">Transmembrane</keyword>
<keyword evidence="3" id="KW-1185">Reference proteome</keyword>
<dbReference type="RefSeq" id="YP_009636881.1">
    <property type="nucleotide sequence ID" value="NC_042321.1"/>
</dbReference>
<name>G1D3K5_9CAUD</name>
<accession>G1D3K5</accession>
<organism evidence="2 3">
    <name type="scientific">Mycobacterium phage Lesedi</name>
    <dbReference type="NCBI Taxonomy" id="2922211"/>
    <lineage>
        <taxon>Viruses</taxon>
        <taxon>Duplodnaviria</taxon>
        <taxon>Heunggongvirae</taxon>
        <taxon>Uroviricota</taxon>
        <taxon>Caudoviricetes</taxon>
        <taxon>Fromanvirus</taxon>
        <taxon>Fromanvirus lesedi</taxon>
    </lineage>
</organism>
<sequence>MELLRTWAMVVSMIMLMIINGRLSHIIELLQR</sequence>
<evidence type="ECO:0000256" key="1">
    <source>
        <dbReference type="SAM" id="Phobius"/>
    </source>
</evidence>
<dbReference type="GeneID" id="40233626"/>
<keyword evidence="1" id="KW-0472">Membrane</keyword>
<dbReference type="Proteomes" id="UP000008415">
    <property type="component" value="Segment"/>
</dbReference>
<gene>
    <name evidence="2" type="primary">59</name>
    <name evidence="2" type="ORF">PBI_LESEDI_59</name>
</gene>
<keyword evidence="1" id="KW-1133">Transmembrane helix</keyword>
<feature type="transmembrane region" description="Helical" evidence="1">
    <location>
        <begin position="6"/>
        <end position="23"/>
    </location>
</feature>
<protein>
    <submittedName>
        <fullName evidence="2">Uncharacterized protein</fullName>
    </submittedName>
</protein>
<dbReference type="EMBL" id="JF937100">
    <property type="protein sequence ID" value="AEK09355.1"/>
    <property type="molecule type" value="Genomic_DNA"/>
</dbReference>